<dbReference type="PATRIC" id="fig|1549858.7.peg.2513"/>
<evidence type="ECO:0000259" key="8">
    <source>
        <dbReference type="Pfam" id="PF01435"/>
    </source>
</evidence>
<evidence type="ECO:0000313" key="10">
    <source>
        <dbReference type="Proteomes" id="UP000033203"/>
    </source>
</evidence>
<dbReference type="Proteomes" id="UP000033203">
    <property type="component" value="Unassembled WGS sequence"/>
</dbReference>
<feature type="domain" description="Peptidase M48" evidence="8">
    <location>
        <begin position="159"/>
        <end position="314"/>
    </location>
</feature>
<evidence type="ECO:0000256" key="7">
    <source>
        <dbReference type="SAM" id="Phobius"/>
    </source>
</evidence>
<sequence length="350" mass="37503">MRAGVWHYDGVTALRRRVELVAEGDGFTLVDDGQAGARVPFAELTPGDGDAGHASFGRKGHPGWRITFDGAVPAELAAALPGAHRYGRWVDRLGLWRAVGIFAVLAAIVVVVVLRTPALLARLIPASAEQRLGDVMMGDFGRKGCSDPAGRAALATLVQRIDPDDRTLEVHVVKLPMVNAVTLPGGRIVVFDGLIQAAQSPDEVAGVIAHEIGHVRGRDVMESLLRQMGLSVLLGGMEGHVGGYTNALLATAYSRDAEARADGRAIEMLRDAKLSPVPTARFFDRLGKGAGGTERMFAYIASHPMSAERAKRFRASVVKGAVYTPALDAREWAALRGICKGETDRVDWRF</sequence>
<dbReference type="GO" id="GO:0004222">
    <property type="term" value="F:metalloendopeptidase activity"/>
    <property type="evidence" value="ECO:0007669"/>
    <property type="project" value="InterPro"/>
</dbReference>
<evidence type="ECO:0000256" key="3">
    <source>
        <dbReference type="ARBA" id="ARBA00022801"/>
    </source>
</evidence>
<keyword evidence="5 6" id="KW-0482">Metalloprotease</keyword>
<dbReference type="GO" id="GO:0016020">
    <property type="term" value="C:membrane"/>
    <property type="evidence" value="ECO:0007669"/>
    <property type="project" value="TreeGrafter"/>
</dbReference>
<reference evidence="9 10" key="1">
    <citation type="submission" date="2015-01" db="EMBL/GenBank/DDBJ databases">
        <title>Genome of Sphingomonas taxi strain 30a.</title>
        <authorList>
            <person name="Eevers N."/>
            <person name="Van Hamme J."/>
            <person name="Bottos E."/>
            <person name="Weyens N."/>
            <person name="Vangronsveld J."/>
        </authorList>
    </citation>
    <scope>NUCLEOTIDE SEQUENCE [LARGE SCALE GENOMIC DNA]</scope>
    <source>
        <strain evidence="9 10">30a</strain>
    </source>
</reference>
<dbReference type="EMBL" id="JXTP01000036">
    <property type="protein sequence ID" value="KIU28019.1"/>
    <property type="molecule type" value="Genomic_DNA"/>
</dbReference>
<gene>
    <name evidence="9" type="ORF">SR41_09350</name>
</gene>
<keyword evidence="4 6" id="KW-0862">Zinc</keyword>
<evidence type="ECO:0000256" key="5">
    <source>
        <dbReference type="ARBA" id="ARBA00023049"/>
    </source>
</evidence>
<dbReference type="PANTHER" id="PTHR22726">
    <property type="entry name" value="METALLOENDOPEPTIDASE OMA1"/>
    <property type="match status" value="1"/>
</dbReference>
<dbReference type="Pfam" id="PF01435">
    <property type="entry name" value="Peptidase_M48"/>
    <property type="match status" value="1"/>
</dbReference>
<dbReference type="InterPro" id="IPR051156">
    <property type="entry name" value="Mito/Outer_Membr_Metalloprot"/>
</dbReference>
<keyword evidence="7" id="KW-0472">Membrane</keyword>
<dbReference type="GO" id="GO:0051603">
    <property type="term" value="P:proteolysis involved in protein catabolic process"/>
    <property type="evidence" value="ECO:0007669"/>
    <property type="project" value="TreeGrafter"/>
</dbReference>
<proteinExistence type="inferred from homology"/>
<comment type="caution">
    <text evidence="9">The sequence shown here is derived from an EMBL/GenBank/DDBJ whole genome shotgun (WGS) entry which is preliminary data.</text>
</comment>
<dbReference type="InterPro" id="IPR001915">
    <property type="entry name" value="Peptidase_M48"/>
</dbReference>
<comment type="cofactor">
    <cofactor evidence="6">
        <name>Zn(2+)</name>
        <dbReference type="ChEBI" id="CHEBI:29105"/>
    </cofactor>
    <text evidence="6">Binds 1 zinc ion per subunit.</text>
</comment>
<keyword evidence="7" id="KW-0812">Transmembrane</keyword>
<evidence type="ECO:0000256" key="2">
    <source>
        <dbReference type="ARBA" id="ARBA00022723"/>
    </source>
</evidence>
<keyword evidence="2" id="KW-0479">Metal-binding</keyword>
<dbReference type="GO" id="GO:0046872">
    <property type="term" value="F:metal ion binding"/>
    <property type="evidence" value="ECO:0007669"/>
    <property type="project" value="UniProtKB-KW"/>
</dbReference>
<evidence type="ECO:0000256" key="6">
    <source>
        <dbReference type="RuleBase" id="RU003983"/>
    </source>
</evidence>
<organism evidence="9 10">
    <name type="scientific">Sphingomonas melonis</name>
    <dbReference type="NCBI Taxonomy" id="152682"/>
    <lineage>
        <taxon>Bacteria</taxon>
        <taxon>Pseudomonadati</taxon>
        <taxon>Pseudomonadota</taxon>
        <taxon>Alphaproteobacteria</taxon>
        <taxon>Sphingomonadales</taxon>
        <taxon>Sphingomonadaceae</taxon>
        <taxon>Sphingomonas</taxon>
    </lineage>
</organism>
<protein>
    <recommendedName>
        <fullName evidence="8">Peptidase M48 domain-containing protein</fullName>
    </recommendedName>
</protein>
<evidence type="ECO:0000256" key="1">
    <source>
        <dbReference type="ARBA" id="ARBA00022670"/>
    </source>
</evidence>
<accession>A0A0D1KUG0</accession>
<name>A0A0D1KUG0_9SPHN</name>
<dbReference type="PANTHER" id="PTHR22726:SF1">
    <property type="entry name" value="METALLOENDOPEPTIDASE OMA1, MITOCHONDRIAL"/>
    <property type="match status" value="1"/>
</dbReference>
<feature type="transmembrane region" description="Helical" evidence="7">
    <location>
        <begin position="94"/>
        <end position="114"/>
    </location>
</feature>
<evidence type="ECO:0000313" key="9">
    <source>
        <dbReference type="EMBL" id="KIU28019.1"/>
    </source>
</evidence>
<comment type="similarity">
    <text evidence="6">Belongs to the peptidase M48 family.</text>
</comment>
<dbReference type="Gene3D" id="3.30.2010.10">
    <property type="entry name" value="Metalloproteases ('zincins'), catalytic domain"/>
    <property type="match status" value="1"/>
</dbReference>
<evidence type="ECO:0000256" key="4">
    <source>
        <dbReference type="ARBA" id="ARBA00022833"/>
    </source>
</evidence>
<dbReference type="AlphaFoldDB" id="A0A0D1KUG0"/>
<keyword evidence="7" id="KW-1133">Transmembrane helix</keyword>
<keyword evidence="1 6" id="KW-0645">Protease</keyword>
<dbReference type="CDD" id="cd07332">
    <property type="entry name" value="M48C_Oma1_like"/>
    <property type="match status" value="1"/>
</dbReference>
<keyword evidence="3 6" id="KW-0378">Hydrolase</keyword>